<feature type="compositionally biased region" description="Basic and acidic residues" evidence="1">
    <location>
        <begin position="34"/>
        <end position="45"/>
    </location>
</feature>
<sequence length="51" mass="6157">MNHQRTETQQNYLDEIRVPPFHSKRSNPTYIESQHPERHEEKQERIAGSLI</sequence>
<evidence type="ECO:0000313" key="2">
    <source>
        <dbReference type="EMBL" id="JAD65628.1"/>
    </source>
</evidence>
<reference evidence="2" key="1">
    <citation type="submission" date="2014-09" db="EMBL/GenBank/DDBJ databases">
        <authorList>
            <person name="Magalhaes I.L.F."/>
            <person name="Oliveira U."/>
            <person name="Santos F.R."/>
            <person name="Vidigal T.H.D.A."/>
            <person name="Brescovit A.D."/>
            <person name="Santos A.J."/>
        </authorList>
    </citation>
    <scope>NUCLEOTIDE SEQUENCE</scope>
    <source>
        <tissue evidence="2">Shoot tissue taken approximately 20 cm above the soil surface</tissue>
    </source>
</reference>
<proteinExistence type="predicted"/>
<accession>A0A0A9BTX9</accession>
<feature type="region of interest" description="Disordered" evidence="1">
    <location>
        <begin position="1"/>
        <end position="51"/>
    </location>
</feature>
<name>A0A0A9BTX9_ARUDO</name>
<dbReference type="EMBL" id="GBRH01232267">
    <property type="protein sequence ID" value="JAD65628.1"/>
    <property type="molecule type" value="Transcribed_RNA"/>
</dbReference>
<dbReference type="AlphaFoldDB" id="A0A0A9BTX9"/>
<organism evidence="2">
    <name type="scientific">Arundo donax</name>
    <name type="common">Giant reed</name>
    <name type="synonym">Donax arundinaceus</name>
    <dbReference type="NCBI Taxonomy" id="35708"/>
    <lineage>
        <taxon>Eukaryota</taxon>
        <taxon>Viridiplantae</taxon>
        <taxon>Streptophyta</taxon>
        <taxon>Embryophyta</taxon>
        <taxon>Tracheophyta</taxon>
        <taxon>Spermatophyta</taxon>
        <taxon>Magnoliopsida</taxon>
        <taxon>Liliopsida</taxon>
        <taxon>Poales</taxon>
        <taxon>Poaceae</taxon>
        <taxon>PACMAD clade</taxon>
        <taxon>Arundinoideae</taxon>
        <taxon>Arundineae</taxon>
        <taxon>Arundo</taxon>
    </lineage>
</organism>
<protein>
    <submittedName>
        <fullName evidence="2">Uncharacterized protein</fullName>
    </submittedName>
</protein>
<reference evidence="2" key="2">
    <citation type="journal article" date="2015" name="Data Brief">
        <title>Shoot transcriptome of the giant reed, Arundo donax.</title>
        <authorList>
            <person name="Barrero R.A."/>
            <person name="Guerrero F.D."/>
            <person name="Moolhuijzen P."/>
            <person name="Goolsby J.A."/>
            <person name="Tidwell J."/>
            <person name="Bellgard S.E."/>
            <person name="Bellgard M.I."/>
        </authorList>
    </citation>
    <scope>NUCLEOTIDE SEQUENCE</scope>
    <source>
        <tissue evidence="2">Shoot tissue taken approximately 20 cm above the soil surface</tissue>
    </source>
</reference>
<evidence type="ECO:0000256" key="1">
    <source>
        <dbReference type="SAM" id="MobiDB-lite"/>
    </source>
</evidence>